<dbReference type="PROSITE" id="PS50949">
    <property type="entry name" value="HTH_GNTR"/>
    <property type="match status" value="1"/>
</dbReference>
<dbReference type="FunCoup" id="A0A1Y5TT37">
    <property type="interactions" value="121"/>
</dbReference>
<dbReference type="InterPro" id="IPR011663">
    <property type="entry name" value="UTRA"/>
</dbReference>
<keyword evidence="6" id="KW-1185">Reference proteome</keyword>
<dbReference type="PANTHER" id="PTHR44846">
    <property type="entry name" value="MANNOSYL-D-GLYCERATE TRANSPORT/METABOLISM SYSTEM REPRESSOR MNGR-RELATED"/>
    <property type="match status" value="1"/>
</dbReference>
<evidence type="ECO:0000259" key="4">
    <source>
        <dbReference type="PROSITE" id="PS50949"/>
    </source>
</evidence>
<evidence type="ECO:0000256" key="3">
    <source>
        <dbReference type="ARBA" id="ARBA00023163"/>
    </source>
</evidence>
<dbReference type="InterPro" id="IPR036390">
    <property type="entry name" value="WH_DNA-bd_sf"/>
</dbReference>
<accession>A0A1Y5TT37</accession>
<evidence type="ECO:0000256" key="1">
    <source>
        <dbReference type="ARBA" id="ARBA00023015"/>
    </source>
</evidence>
<gene>
    <name evidence="5" type="primary">yidP</name>
    <name evidence="5" type="ORF">OCH7691_03380</name>
</gene>
<dbReference type="PRINTS" id="PR00035">
    <property type="entry name" value="HTHGNTR"/>
</dbReference>
<dbReference type="OrthoDB" id="7173258at2"/>
<reference evidence="5 6" key="1">
    <citation type="submission" date="2017-03" db="EMBL/GenBank/DDBJ databases">
        <authorList>
            <person name="Afonso C.L."/>
            <person name="Miller P.J."/>
            <person name="Scott M.A."/>
            <person name="Spackman E."/>
            <person name="Goraichik I."/>
            <person name="Dimitrov K.M."/>
            <person name="Suarez D.L."/>
            <person name="Swayne D.E."/>
        </authorList>
    </citation>
    <scope>NUCLEOTIDE SEQUENCE [LARGE SCALE GENOMIC DNA]</scope>
    <source>
        <strain evidence="5 6">CECT 7691</strain>
    </source>
</reference>
<evidence type="ECO:0000256" key="2">
    <source>
        <dbReference type="ARBA" id="ARBA00023125"/>
    </source>
</evidence>
<protein>
    <submittedName>
        <fullName evidence="5">Putative HTH-type transcriptional regulator YidP</fullName>
    </submittedName>
</protein>
<dbReference type="SUPFAM" id="SSF64288">
    <property type="entry name" value="Chorismate lyase-like"/>
    <property type="match status" value="1"/>
</dbReference>
<sequence>MSGGANLPEGGKARRVYLLLRDALQNGAYVAGASLPGEQRLAETYSVSRATVRRALDALAADGMVDKRTGSGSTVRAPANAASTVSADFSTLIPQLTLMGQSTTARLLSFAYGPAPEGVASAMGLPGGERVQTAVRVRLFDGKPLSYLTTYVPESIARNYTEADLATTPLYRLLERSGVKVDTAHQSVTATLASPDVAEALDVSAGSPLLSLRRVVRDKDGRGVEYLWALYLADVFRLEMNLSRVAQGSERHWAPVIGGRANGETTIQ</sequence>
<dbReference type="PANTHER" id="PTHR44846:SF1">
    <property type="entry name" value="MANNOSYL-D-GLYCERATE TRANSPORT_METABOLISM SYSTEM REPRESSOR MNGR-RELATED"/>
    <property type="match status" value="1"/>
</dbReference>
<dbReference type="CDD" id="cd07377">
    <property type="entry name" value="WHTH_GntR"/>
    <property type="match status" value="1"/>
</dbReference>
<dbReference type="SMART" id="SM00345">
    <property type="entry name" value="HTH_GNTR"/>
    <property type="match status" value="1"/>
</dbReference>
<name>A0A1Y5TT37_9PROT</name>
<dbReference type="Gene3D" id="3.40.1410.10">
    <property type="entry name" value="Chorismate lyase-like"/>
    <property type="match status" value="1"/>
</dbReference>
<dbReference type="InParanoid" id="A0A1Y5TT37"/>
<dbReference type="InterPro" id="IPR000524">
    <property type="entry name" value="Tscrpt_reg_HTH_GntR"/>
</dbReference>
<proteinExistence type="predicted"/>
<dbReference type="Pfam" id="PF00392">
    <property type="entry name" value="GntR"/>
    <property type="match status" value="1"/>
</dbReference>
<dbReference type="GO" id="GO:0045892">
    <property type="term" value="P:negative regulation of DNA-templated transcription"/>
    <property type="evidence" value="ECO:0007669"/>
    <property type="project" value="TreeGrafter"/>
</dbReference>
<keyword evidence="3" id="KW-0804">Transcription</keyword>
<dbReference type="InterPro" id="IPR036388">
    <property type="entry name" value="WH-like_DNA-bd_sf"/>
</dbReference>
<dbReference type="Gene3D" id="1.10.10.10">
    <property type="entry name" value="Winged helix-like DNA-binding domain superfamily/Winged helix DNA-binding domain"/>
    <property type="match status" value="1"/>
</dbReference>
<dbReference type="SMART" id="SM00866">
    <property type="entry name" value="UTRA"/>
    <property type="match status" value="1"/>
</dbReference>
<dbReference type="GO" id="GO:0003700">
    <property type="term" value="F:DNA-binding transcription factor activity"/>
    <property type="evidence" value="ECO:0007669"/>
    <property type="project" value="InterPro"/>
</dbReference>
<organism evidence="5 6">
    <name type="scientific">Oceanibacterium hippocampi</name>
    <dbReference type="NCBI Taxonomy" id="745714"/>
    <lineage>
        <taxon>Bacteria</taxon>
        <taxon>Pseudomonadati</taxon>
        <taxon>Pseudomonadota</taxon>
        <taxon>Alphaproteobacteria</taxon>
        <taxon>Sneathiellales</taxon>
        <taxon>Sneathiellaceae</taxon>
        <taxon>Oceanibacterium</taxon>
    </lineage>
</organism>
<dbReference type="EMBL" id="FWFR01000003">
    <property type="protein sequence ID" value="SLN71436.1"/>
    <property type="molecule type" value="Genomic_DNA"/>
</dbReference>
<dbReference type="AlphaFoldDB" id="A0A1Y5TT37"/>
<dbReference type="Pfam" id="PF07702">
    <property type="entry name" value="UTRA"/>
    <property type="match status" value="1"/>
</dbReference>
<dbReference type="SUPFAM" id="SSF46785">
    <property type="entry name" value="Winged helix' DNA-binding domain"/>
    <property type="match status" value="1"/>
</dbReference>
<keyword evidence="1" id="KW-0805">Transcription regulation</keyword>
<keyword evidence="2" id="KW-0238">DNA-binding</keyword>
<evidence type="ECO:0000313" key="5">
    <source>
        <dbReference type="EMBL" id="SLN71436.1"/>
    </source>
</evidence>
<dbReference type="InterPro" id="IPR028978">
    <property type="entry name" value="Chorismate_lyase_/UTRA_dom_sf"/>
</dbReference>
<feature type="domain" description="HTH gntR-type" evidence="4">
    <location>
        <begin position="10"/>
        <end position="78"/>
    </location>
</feature>
<evidence type="ECO:0000313" key="6">
    <source>
        <dbReference type="Proteomes" id="UP000193200"/>
    </source>
</evidence>
<dbReference type="InterPro" id="IPR050679">
    <property type="entry name" value="Bact_HTH_transcr_reg"/>
</dbReference>
<dbReference type="GO" id="GO:0003677">
    <property type="term" value="F:DNA binding"/>
    <property type="evidence" value="ECO:0007669"/>
    <property type="project" value="UniProtKB-KW"/>
</dbReference>
<dbReference type="RefSeq" id="WP_139839754.1">
    <property type="nucleotide sequence ID" value="NZ_FWFR01000003.1"/>
</dbReference>
<dbReference type="Proteomes" id="UP000193200">
    <property type="component" value="Unassembled WGS sequence"/>
</dbReference>